<dbReference type="AlphaFoldDB" id="A0AAD9E7D8"/>
<feature type="region of interest" description="Disordered" evidence="1">
    <location>
        <begin position="203"/>
        <end position="254"/>
    </location>
</feature>
<dbReference type="Proteomes" id="UP001243330">
    <property type="component" value="Unassembled WGS sequence"/>
</dbReference>
<dbReference type="InterPro" id="IPR024752">
    <property type="entry name" value="Myb/SANT-like_dom"/>
</dbReference>
<accession>A0AAD9E7D8</accession>
<feature type="domain" description="Myb/SANT-like" evidence="2">
    <location>
        <begin position="61"/>
        <end position="156"/>
    </location>
</feature>
<name>A0AAD9E7D8_9PEZI</name>
<protein>
    <recommendedName>
        <fullName evidence="2">Myb/SANT-like domain-containing protein</fullName>
    </recommendedName>
</protein>
<dbReference type="EMBL" id="JAQOWY010000898">
    <property type="protein sequence ID" value="KAK1838140.1"/>
    <property type="molecule type" value="Genomic_DNA"/>
</dbReference>
<sequence length="353" mass="39372">MDVQVWSSELWTNTEVDGDGDGIHNAAGDVDAGMPPPPPFRRRAPGSSQQGPSSSSSRVAWSREALRLFLILVQEQVNEGVFPNNRGSNLNRAMGNILPQMQAEFPEPPGYTLKTLANKYKSLSCDWRKVKCLLRSDVEYDNDSGMIYTSEDCWQDLIAKNPYLRAIREKGFPFIDEMRVLWPDEVSTGQYIVEASGANAIEITSNDEDEADEVGVAIGEPSRRQKRKRSNRTDPDENPIASDTAPDVASSAEPVRRCLTRQGEERSHQSDKFGGRIERGISRLGEAISSPRETESRRGNLSYFLGGKRASDPEDWSPCVDVVNETIKFAMSTERLDAQISQQRNHTPPTLTH</sequence>
<comment type="caution">
    <text evidence="3">The sequence shown here is derived from an EMBL/GenBank/DDBJ whole genome shotgun (WGS) entry which is preliminary data.</text>
</comment>
<evidence type="ECO:0000313" key="3">
    <source>
        <dbReference type="EMBL" id="KAK1838140.1"/>
    </source>
</evidence>
<organism evidence="3 4">
    <name type="scientific">Colletotrichum chrysophilum</name>
    <dbReference type="NCBI Taxonomy" id="1836956"/>
    <lineage>
        <taxon>Eukaryota</taxon>
        <taxon>Fungi</taxon>
        <taxon>Dikarya</taxon>
        <taxon>Ascomycota</taxon>
        <taxon>Pezizomycotina</taxon>
        <taxon>Sordariomycetes</taxon>
        <taxon>Hypocreomycetidae</taxon>
        <taxon>Glomerellales</taxon>
        <taxon>Glomerellaceae</taxon>
        <taxon>Colletotrichum</taxon>
        <taxon>Colletotrichum gloeosporioides species complex</taxon>
    </lineage>
</organism>
<evidence type="ECO:0000313" key="4">
    <source>
        <dbReference type="Proteomes" id="UP001243330"/>
    </source>
</evidence>
<feature type="region of interest" description="Disordered" evidence="1">
    <location>
        <begin position="13"/>
        <end position="58"/>
    </location>
</feature>
<keyword evidence="4" id="KW-1185">Reference proteome</keyword>
<dbReference type="PANTHER" id="PTHR47584:SF14">
    <property type="entry name" value="L10-INTERACTING MYB DOMAIN-CONTAINING PROTEIN-LIKE"/>
    <property type="match status" value="1"/>
</dbReference>
<reference evidence="3" key="1">
    <citation type="submission" date="2023-01" db="EMBL/GenBank/DDBJ databases">
        <title>Colletotrichum chrysophilum M932 genome sequence.</title>
        <authorList>
            <person name="Baroncelli R."/>
        </authorList>
    </citation>
    <scope>NUCLEOTIDE SEQUENCE</scope>
    <source>
        <strain evidence="3">M932</strain>
    </source>
</reference>
<evidence type="ECO:0000256" key="1">
    <source>
        <dbReference type="SAM" id="MobiDB-lite"/>
    </source>
</evidence>
<evidence type="ECO:0000259" key="2">
    <source>
        <dbReference type="Pfam" id="PF12776"/>
    </source>
</evidence>
<dbReference type="InterPro" id="IPR045026">
    <property type="entry name" value="LIMYB"/>
</dbReference>
<dbReference type="Pfam" id="PF12776">
    <property type="entry name" value="Myb_DNA-bind_3"/>
    <property type="match status" value="1"/>
</dbReference>
<dbReference type="PANTHER" id="PTHR47584">
    <property type="match status" value="1"/>
</dbReference>
<feature type="compositionally biased region" description="Low complexity" evidence="1">
    <location>
        <begin position="45"/>
        <end position="57"/>
    </location>
</feature>
<proteinExistence type="predicted"/>
<gene>
    <name evidence="3" type="ORF">CCHR01_19238</name>
</gene>